<dbReference type="Proteomes" id="UP000032545">
    <property type="component" value="Unassembled WGS sequence"/>
</dbReference>
<name>A0A0D8B8C6_9ACTN</name>
<protein>
    <submittedName>
        <fullName evidence="3">Uncharacterized protein</fullName>
    </submittedName>
</protein>
<reference evidence="4" key="1">
    <citation type="submission" date="2015-02" db="EMBL/GenBank/DDBJ databases">
        <title>Draft Genome of Frankia sp. CpI1-S.</title>
        <authorList>
            <person name="Oshone R.T."/>
            <person name="Ngom M."/>
            <person name="Ghodhbane-Gtari F."/>
            <person name="Gtari M."/>
            <person name="Morris K."/>
            <person name="Thomas K."/>
            <person name="Sen A."/>
            <person name="Tisa L.S."/>
        </authorList>
    </citation>
    <scope>NUCLEOTIDE SEQUENCE [LARGE SCALE GENOMIC DNA]</scope>
    <source>
        <strain evidence="4">CpI1-S</strain>
    </source>
</reference>
<evidence type="ECO:0000313" key="3">
    <source>
        <dbReference type="EMBL" id="KJE20340.1"/>
    </source>
</evidence>
<gene>
    <name evidence="3" type="ORF">FF36_05398</name>
    <name evidence="2" type="ORF">FF36_06279</name>
</gene>
<reference evidence="3" key="2">
    <citation type="submission" date="2015-02" db="EMBL/GenBank/DDBJ databases">
        <authorList>
            <person name="Chooi Y.-H."/>
        </authorList>
    </citation>
    <scope>NUCLEOTIDE SEQUENCE</scope>
    <source>
        <strain evidence="3">CpI1</strain>
    </source>
</reference>
<dbReference type="AlphaFoldDB" id="A0A0D8B8C6"/>
<evidence type="ECO:0000313" key="2">
    <source>
        <dbReference type="EMBL" id="KJE19454.1"/>
    </source>
</evidence>
<accession>A0A0D8B8C6</accession>
<evidence type="ECO:0000313" key="4">
    <source>
        <dbReference type="Proteomes" id="UP000032545"/>
    </source>
</evidence>
<feature type="non-terminal residue" evidence="3">
    <location>
        <position position="1"/>
    </location>
</feature>
<sequence length="80" mass="8757">LYAVLALAPQLERTTTGPVSDGEAEAYRLGGAAMIDRMHIAIGEAWAPRRLAAREHRRHIGRPGRPEITDEPDEGSQLIT</sequence>
<comment type="caution">
    <text evidence="3">The sequence shown here is derived from an EMBL/GenBank/DDBJ whole genome shotgun (WGS) entry which is preliminary data.</text>
</comment>
<feature type="region of interest" description="Disordered" evidence="1">
    <location>
        <begin position="57"/>
        <end position="80"/>
    </location>
</feature>
<keyword evidence="4" id="KW-1185">Reference proteome</keyword>
<dbReference type="EMBL" id="JYFN01000106">
    <property type="protein sequence ID" value="KJE19454.1"/>
    <property type="molecule type" value="Genomic_DNA"/>
</dbReference>
<reference evidence="3 4" key="3">
    <citation type="journal article" date="2016" name="Genome Announc.">
        <title>Permanent Draft Genome Sequences for Two Variants of Frankia sp. Strain CpI1, the First Frankia Strain Isolated from Root Nodules of Comptonia peregrina.</title>
        <authorList>
            <person name="Oshone R."/>
            <person name="Hurst S.G.IV."/>
            <person name="Abebe-Akele F."/>
            <person name="Simpson S."/>
            <person name="Morris K."/>
            <person name="Thomas W.K."/>
            <person name="Tisa L.S."/>
        </authorList>
    </citation>
    <scope>NUCLEOTIDE SEQUENCE [LARGE SCALE GENOMIC DNA]</scope>
    <source>
        <strain evidence="3">CpI1</strain>
        <strain evidence="4">CpI1-S</strain>
    </source>
</reference>
<dbReference type="PATRIC" id="fig|1502723.3.peg.5811"/>
<organism evidence="3 4">
    <name type="scientific">Frankia torreyi</name>
    <dbReference type="NCBI Taxonomy" id="1856"/>
    <lineage>
        <taxon>Bacteria</taxon>
        <taxon>Bacillati</taxon>
        <taxon>Actinomycetota</taxon>
        <taxon>Actinomycetes</taxon>
        <taxon>Frankiales</taxon>
        <taxon>Frankiaceae</taxon>
        <taxon>Frankia</taxon>
    </lineage>
</organism>
<evidence type="ECO:0000256" key="1">
    <source>
        <dbReference type="SAM" id="MobiDB-lite"/>
    </source>
</evidence>
<proteinExistence type="predicted"/>
<dbReference type="EMBL" id="JYFN01000063">
    <property type="protein sequence ID" value="KJE20340.1"/>
    <property type="molecule type" value="Genomic_DNA"/>
</dbReference>